<keyword evidence="1" id="KW-0813">Transport</keyword>
<dbReference type="Gene3D" id="3.40.50.80">
    <property type="entry name" value="Nucleotide-binding domain of ferredoxin-NADP reductase (FNR) module"/>
    <property type="match status" value="1"/>
</dbReference>
<keyword evidence="5" id="KW-1185">Reference proteome</keyword>
<comment type="caution">
    <text evidence="4">The sequence shown here is derived from an EMBL/GenBank/DDBJ whole genome shotgun (WGS) entry which is preliminary data.</text>
</comment>
<name>A0ABR4IJP9_9EURO</name>
<proteinExistence type="predicted"/>
<evidence type="ECO:0000259" key="3">
    <source>
        <dbReference type="Pfam" id="PF08030"/>
    </source>
</evidence>
<sequence length="144" mass="15767">MAVSIHLIRTGRSFSLPGELVSPTTSLISTALFMDMQRALSPLAGLHYILGKEEDGSTARVLRILVYVIGSCDADIIQRATGKMQIFMGRPSFDKVVAQEVENRVGAMGVLCCGNEGFRDDVRGVCRKAQSATSIDFFEESFTW</sequence>
<protein>
    <recommendedName>
        <fullName evidence="3">Ferric reductase NAD binding domain-containing protein</fullName>
    </recommendedName>
</protein>
<evidence type="ECO:0000313" key="4">
    <source>
        <dbReference type="EMBL" id="KAL2827990.1"/>
    </source>
</evidence>
<dbReference type="EMBL" id="JBFXLS010000022">
    <property type="protein sequence ID" value="KAL2827990.1"/>
    <property type="molecule type" value="Genomic_DNA"/>
</dbReference>
<evidence type="ECO:0000313" key="5">
    <source>
        <dbReference type="Proteomes" id="UP001610335"/>
    </source>
</evidence>
<accession>A0ABR4IJP9</accession>
<evidence type="ECO:0000256" key="1">
    <source>
        <dbReference type="ARBA" id="ARBA00022448"/>
    </source>
</evidence>
<dbReference type="Proteomes" id="UP001610335">
    <property type="component" value="Unassembled WGS sequence"/>
</dbReference>
<dbReference type="InterPro" id="IPR039261">
    <property type="entry name" value="FNR_nucleotide-bd"/>
</dbReference>
<dbReference type="InterPro" id="IPR051410">
    <property type="entry name" value="Ferric/Cupric_Reductase"/>
</dbReference>
<dbReference type="PANTHER" id="PTHR32361">
    <property type="entry name" value="FERRIC/CUPRIC REDUCTASE TRANSMEMBRANE COMPONENT"/>
    <property type="match status" value="1"/>
</dbReference>
<keyword evidence="2" id="KW-0560">Oxidoreductase</keyword>
<evidence type="ECO:0000256" key="2">
    <source>
        <dbReference type="ARBA" id="ARBA00023002"/>
    </source>
</evidence>
<dbReference type="InterPro" id="IPR013121">
    <property type="entry name" value="Fe_red_NAD-bd_6"/>
</dbReference>
<organism evidence="4 5">
    <name type="scientific">Aspergillus cavernicola</name>
    <dbReference type="NCBI Taxonomy" id="176166"/>
    <lineage>
        <taxon>Eukaryota</taxon>
        <taxon>Fungi</taxon>
        <taxon>Dikarya</taxon>
        <taxon>Ascomycota</taxon>
        <taxon>Pezizomycotina</taxon>
        <taxon>Eurotiomycetes</taxon>
        <taxon>Eurotiomycetidae</taxon>
        <taxon>Eurotiales</taxon>
        <taxon>Aspergillaceae</taxon>
        <taxon>Aspergillus</taxon>
        <taxon>Aspergillus subgen. Nidulantes</taxon>
    </lineage>
</organism>
<dbReference type="Pfam" id="PF08030">
    <property type="entry name" value="NAD_binding_6"/>
    <property type="match status" value="1"/>
</dbReference>
<reference evidence="4 5" key="1">
    <citation type="submission" date="2024-07" db="EMBL/GenBank/DDBJ databases">
        <title>Section-level genome sequencing and comparative genomics of Aspergillus sections Usti and Cavernicolus.</title>
        <authorList>
            <consortium name="Lawrence Berkeley National Laboratory"/>
            <person name="Nybo J.L."/>
            <person name="Vesth T.C."/>
            <person name="Theobald S."/>
            <person name="Frisvad J.C."/>
            <person name="Larsen T.O."/>
            <person name="Kjaerboelling I."/>
            <person name="Rothschild-Mancinelli K."/>
            <person name="Lyhne E.K."/>
            <person name="Kogle M.E."/>
            <person name="Barry K."/>
            <person name="Clum A."/>
            <person name="Na H."/>
            <person name="Ledsgaard L."/>
            <person name="Lin J."/>
            <person name="Lipzen A."/>
            <person name="Kuo A."/>
            <person name="Riley R."/>
            <person name="Mondo S."/>
            <person name="LaButti K."/>
            <person name="Haridas S."/>
            <person name="Pangalinan J."/>
            <person name="Salamov A.A."/>
            <person name="Simmons B.A."/>
            <person name="Magnuson J.K."/>
            <person name="Chen J."/>
            <person name="Drula E."/>
            <person name="Henrissat B."/>
            <person name="Wiebenga A."/>
            <person name="Lubbers R.J."/>
            <person name="Gomes A.C."/>
            <person name="Makela M.R."/>
            <person name="Stajich J."/>
            <person name="Grigoriev I.V."/>
            <person name="Mortensen U.H."/>
            <person name="De vries R.P."/>
            <person name="Baker S.E."/>
            <person name="Andersen M.R."/>
        </authorList>
    </citation>
    <scope>NUCLEOTIDE SEQUENCE [LARGE SCALE GENOMIC DNA]</scope>
    <source>
        <strain evidence="4 5">CBS 600.67</strain>
    </source>
</reference>
<gene>
    <name evidence="4" type="ORF">BDW59DRAFT_159948</name>
</gene>
<feature type="domain" description="Ferric reductase NAD binding" evidence="3">
    <location>
        <begin position="81"/>
        <end position="126"/>
    </location>
</feature>
<dbReference type="PANTHER" id="PTHR32361:SF24">
    <property type="entry name" value="REDUCTASE, PUTATIVE (AFU_ORTHOLOGUE AFUA_3G10820)-RELATED"/>
    <property type="match status" value="1"/>
</dbReference>